<dbReference type="eggNOG" id="KOG4453">
    <property type="taxonomic scope" value="Eukaryota"/>
</dbReference>
<feature type="transmembrane region" description="Helical" evidence="2">
    <location>
        <begin position="283"/>
        <end position="304"/>
    </location>
</feature>
<dbReference type="AlphaFoldDB" id="A0A093VAQ2"/>
<organism evidence="3">
    <name type="scientific">Talaromyces marneffei PM1</name>
    <dbReference type="NCBI Taxonomy" id="1077442"/>
    <lineage>
        <taxon>Eukaryota</taxon>
        <taxon>Fungi</taxon>
        <taxon>Dikarya</taxon>
        <taxon>Ascomycota</taxon>
        <taxon>Pezizomycotina</taxon>
        <taxon>Eurotiomycetes</taxon>
        <taxon>Eurotiomycetidae</taxon>
        <taxon>Eurotiales</taxon>
        <taxon>Trichocomaceae</taxon>
        <taxon>Talaromyces</taxon>
        <taxon>Talaromyces sect. Talaromyces</taxon>
    </lineage>
</organism>
<evidence type="ECO:0000256" key="1">
    <source>
        <dbReference type="SAM" id="MobiDB-lite"/>
    </source>
</evidence>
<name>A0A093VAQ2_TALMA</name>
<feature type="transmembrane region" description="Helical" evidence="2">
    <location>
        <begin position="250"/>
        <end position="271"/>
    </location>
</feature>
<keyword evidence="2" id="KW-1133">Transmembrane helix</keyword>
<accession>A0A093VAQ2</accession>
<keyword evidence="2" id="KW-0472">Membrane</keyword>
<evidence type="ECO:0000256" key="2">
    <source>
        <dbReference type="SAM" id="Phobius"/>
    </source>
</evidence>
<dbReference type="PANTHER" id="PTHR31303">
    <property type="entry name" value="CTP-DEPENDENT DIACYLGLYCEROL KINASE 1"/>
    <property type="match status" value="1"/>
</dbReference>
<feature type="region of interest" description="Disordered" evidence="1">
    <location>
        <begin position="1"/>
        <end position="120"/>
    </location>
</feature>
<comment type="caution">
    <text evidence="3">The sequence shown here is derived from an EMBL/GenBank/DDBJ whole genome shotgun (WGS) entry which is preliminary data.</text>
</comment>
<keyword evidence="3" id="KW-0808">Transferase</keyword>
<reference evidence="3" key="1">
    <citation type="journal article" date="2014" name="PLoS Genet.">
        <title>Signature Gene Expression Reveals Novel Clues to the Molecular Mechanisms of Dimorphic Transition in Penicillium marneffei.</title>
        <authorList>
            <person name="Yang E."/>
            <person name="Wang G."/>
            <person name="Cai J."/>
            <person name="Woo P.C."/>
            <person name="Lau S.K."/>
            <person name="Yuen K.-Y."/>
            <person name="Chow W.-N."/>
            <person name="Lin X."/>
        </authorList>
    </citation>
    <scope>NUCLEOTIDE SEQUENCE [LARGE SCALE GENOMIC DNA]</scope>
    <source>
        <strain evidence="3">PM1</strain>
    </source>
</reference>
<proteinExistence type="predicted"/>
<dbReference type="PANTHER" id="PTHR31303:SF1">
    <property type="entry name" value="CTP-DEPENDENT DIACYLGLYCEROL KINASE 1"/>
    <property type="match status" value="1"/>
</dbReference>
<keyword evidence="3" id="KW-0418">Kinase</keyword>
<feature type="transmembrane region" description="Helical" evidence="2">
    <location>
        <begin position="226"/>
        <end position="244"/>
    </location>
</feature>
<protein>
    <submittedName>
        <fullName evidence="3">CTP-dependent diacylglycerol kinase 1</fullName>
    </submittedName>
</protein>
<feature type="compositionally biased region" description="Basic residues" evidence="1">
    <location>
        <begin position="81"/>
        <end position="91"/>
    </location>
</feature>
<dbReference type="InterPro" id="IPR037997">
    <property type="entry name" value="Dgk1-like"/>
</dbReference>
<sequence>MSSPQAVPATPRVISPSPTPSDASEQRDGYFAPVTRSAARRQRLNNDTQSIPEEDSNNDSEHQSQSGPRNPSSRSGAAGTARRRGSTKKTPKSATSPVVKSQPLVGNNGKPSSSSNGYLSPYTNLQDRWRDLSRSPSPLGLIPLHQNYRTFIHKHEIPRKLLHVSIGFVALAFYRRGTQTFEITPWLLSALVPIAATDLLRHRYERVNRFYIRSLGALMRESEVKGYNGVIWYLLGAFIVLRAFPKDVGVMGVLLLSWCDTAASTFGRLYGKYTIKLRPGKSLAGTVAAFFTGVATALFFWGTFVPSVGAFPNDPEDAFMFTGRLNYFPESIRNLIGWASNGDQSSIITGPLALGVMSAVSGIVAAGSEFVDLFGWDDNLTIPVLSGLGLWGFLKFFG</sequence>
<dbReference type="HOGENOM" id="CLU_031477_2_0_1"/>
<keyword evidence="2" id="KW-0812">Transmembrane</keyword>
<dbReference type="GO" id="GO:0004143">
    <property type="term" value="F:ATP-dependent diacylglycerol kinase activity"/>
    <property type="evidence" value="ECO:0007669"/>
    <property type="project" value="InterPro"/>
</dbReference>
<feature type="compositionally biased region" description="Low complexity" evidence="1">
    <location>
        <begin position="106"/>
        <end position="117"/>
    </location>
</feature>
<gene>
    <name evidence="3" type="ORF">GQ26_0102570</name>
</gene>
<evidence type="ECO:0000313" key="3">
    <source>
        <dbReference type="EMBL" id="KFX49260.1"/>
    </source>
</evidence>
<dbReference type="EMBL" id="JPOX01000010">
    <property type="protein sequence ID" value="KFX49260.1"/>
    <property type="molecule type" value="Genomic_DNA"/>
</dbReference>
<feature type="transmembrane region" description="Helical" evidence="2">
    <location>
        <begin position="380"/>
        <end position="397"/>
    </location>
</feature>
<dbReference type="GO" id="GO:0005789">
    <property type="term" value="C:endoplasmic reticulum membrane"/>
    <property type="evidence" value="ECO:0007669"/>
    <property type="project" value="TreeGrafter"/>
</dbReference>
<dbReference type="GO" id="GO:0006654">
    <property type="term" value="P:phosphatidic acid biosynthetic process"/>
    <property type="evidence" value="ECO:0007669"/>
    <property type="project" value="TreeGrafter"/>
</dbReference>